<feature type="compositionally biased region" description="Basic and acidic residues" evidence="6">
    <location>
        <begin position="92"/>
        <end position="105"/>
    </location>
</feature>
<dbReference type="AlphaFoldDB" id="A0A0A0BTS8"/>
<organism evidence="9 10">
    <name type="scientific">Cellulomonas carbonis T26</name>
    <dbReference type="NCBI Taxonomy" id="947969"/>
    <lineage>
        <taxon>Bacteria</taxon>
        <taxon>Bacillati</taxon>
        <taxon>Actinomycetota</taxon>
        <taxon>Actinomycetes</taxon>
        <taxon>Micrococcales</taxon>
        <taxon>Cellulomonadaceae</taxon>
        <taxon>Cellulomonas</taxon>
    </lineage>
</organism>
<dbReference type="InterPro" id="IPR027379">
    <property type="entry name" value="CLS_N"/>
</dbReference>
<dbReference type="GO" id="GO:0005886">
    <property type="term" value="C:plasma membrane"/>
    <property type="evidence" value="ECO:0007669"/>
    <property type="project" value="UniProtKB-SubCell"/>
</dbReference>
<dbReference type="Proteomes" id="UP000029839">
    <property type="component" value="Unassembled WGS sequence"/>
</dbReference>
<reference evidence="9 10" key="2">
    <citation type="journal article" date="2015" name="Stand. Genomic Sci.">
        <title>Draft genome sequence of Cellulomonas carbonis T26(T) and comparative analysis of six Cellulomonas genomes.</title>
        <authorList>
            <person name="Zhuang W."/>
            <person name="Zhang S."/>
            <person name="Xia X."/>
            <person name="Wang G."/>
        </authorList>
    </citation>
    <scope>NUCLEOTIDE SEQUENCE [LARGE SCALE GENOMIC DNA]</scope>
    <source>
        <strain evidence="9 10">T26</strain>
    </source>
</reference>
<comment type="caution">
    <text evidence="9">The sequence shown here is derived from an EMBL/GenBank/DDBJ whole genome shotgun (WGS) entry which is preliminary data.</text>
</comment>
<evidence type="ECO:0000256" key="6">
    <source>
        <dbReference type="SAM" id="MobiDB-lite"/>
    </source>
</evidence>
<comment type="subcellular location">
    <subcellularLocation>
        <location evidence="1">Cell membrane</location>
        <topology evidence="1">Multi-pass membrane protein</topology>
    </subcellularLocation>
</comment>
<accession>A0A0A0BTS8</accession>
<feature type="region of interest" description="Disordered" evidence="6">
    <location>
        <begin position="59"/>
        <end position="140"/>
    </location>
</feature>
<feature type="domain" description="Cardiolipin synthase N-terminal" evidence="8">
    <location>
        <begin position="12"/>
        <end position="54"/>
    </location>
</feature>
<keyword evidence="3 7" id="KW-0812">Transmembrane</keyword>
<gene>
    <name evidence="9" type="ORF">N868_06720</name>
</gene>
<evidence type="ECO:0000313" key="10">
    <source>
        <dbReference type="Proteomes" id="UP000029839"/>
    </source>
</evidence>
<sequence>MRYLVYVVPIGLAIYALIDLSQSRPQERAGLRPWLWAVVVVLVPVLGPVAWIATSRYLRSQQTPSAAPQRPGRARGVPRRRGPVAPDDDPDFLWRIERERRRREAGAGAPDDAAPGEHLDGPAADDRSDRPAPDPDDPRA</sequence>
<feature type="transmembrane region" description="Helical" evidence="7">
    <location>
        <begin position="33"/>
        <end position="53"/>
    </location>
</feature>
<evidence type="ECO:0000313" key="9">
    <source>
        <dbReference type="EMBL" id="KGM11793.1"/>
    </source>
</evidence>
<protein>
    <recommendedName>
        <fullName evidence="8">Cardiolipin synthase N-terminal domain-containing protein</fullName>
    </recommendedName>
</protein>
<evidence type="ECO:0000259" key="8">
    <source>
        <dbReference type="Pfam" id="PF13396"/>
    </source>
</evidence>
<evidence type="ECO:0000256" key="3">
    <source>
        <dbReference type="ARBA" id="ARBA00022692"/>
    </source>
</evidence>
<evidence type="ECO:0000256" key="4">
    <source>
        <dbReference type="ARBA" id="ARBA00022989"/>
    </source>
</evidence>
<dbReference type="EMBL" id="AXCY01000014">
    <property type="protein sequence ID" value="KGM11793.1"/>
    <property type="molecule type" value="Genomic_DNA"/>
</dbReference>
<dbReference type="Pfam" id="PF13396">
    <property type="entry name" value="PLDc_N"/>
    <property type="match status" value="1"/>
</dbReference>
<keyword evidence="4 7" id="KW-1133">Transmembrane helix</keyword>
<proteinExistence type="predicted"/>
<reference evidence="9 10" key="1">
    <citation type="submission" date="2013-08" db="EMBL/GenBank/DDBJ databases">
        <title>Genome sequencing of Cellulomonas carbonis T26.</title>
        <authorList>
            <person name="Chen F."/>
            <person name="Li Y."/>
            <person name="Wang G."/>
        </authorList>
    </citation>
    <scope>NUCLEOTIDE SEQUENCE [LARGE SCALE GENOMIC DNA]</scope>
    <source>
        <strain evidence="9 10">T26</strain>
    </source>
</reference>
<feature type="compositionally biased region" description="Basic residues" evidence="6">
    <location>
        <begin position="72"/>
        <end position="82"/>
    </location>
</feature>
<keyword evidence="5 7" id="KW-0472">Membrane</keyword>
<evidence type="ECO:0000256" key="7">
    <source>
        <dbReference type="SAM" id="Phobius"/>
    </source>
</evidence>
<evidence type="ECO:0000256" key="2">
    <source>
        <dbReference type="ARBA" id="ARBA00022475"/>
    </source>
</evidence>
<keyword evidence="2" id="KW-1003">Cell membrane</keyword>
<evidence type="ECO:0000256" key="5">
    <source>
        <dbReference type="ARBA" id="ARBA00023136"/>
    </source>
</evidence>
<dbReference type="RefSeq" id="WP_081978560.1">
    <property type="nucleotide sequence ID" value="NZ_AXCY01000014.1"/>
</dbReference>
<name>A0A0A0BTS8_9CELL</name>
<keyword evidence="10" id="KW-1185">Reference proteome</keyword>
<dbReference type="OrthoDB" id="3298527at2"/>
<feature type="compositionally biased region" description="Basic and acidic residues" evidence="6">
    <location>
        <begin position="115"/>
        <end position="140"/>
    </location>
</feature>
<evidence type="ECO:0000256" key="1">
    <source>
        <dbReference type="ARBA" id="ARBA00004651"/>
    </source>
</evidence>